<feature type="binding site" evidence="9">
    <location>
        <begin position="100"/>
        <end position="103"/>
    </location>
    <ligand>
        <name>ATP</name>
        <dbReference type="ChEBI" id="CHEBI:30616"/>
    </ligand>
</feature>
<dbReference type="EC" id="6.3.3.3" evidence="9"/>
<keyword evidence="3 9" id="KW-0479">Metal-binding</keyword>
<evidence type="ECO:0000256" key="4">
    <source>
        <dbReference type="ARBA" id="ARBA00022741"/>
    </source>
</evidence>
<comment type="cofactor">
    <cofactor evidence="9">
        <name>Mg(2+)</name>
        <dbReference type="ChEBI" id="CHEBI:18420"/>
    </cofactor>
</comment>
<comment type="subunit">
    <text evidence="9">Homodimer.</text>
</comment>
<dbReference type="InterPro" id="IPR004472">
    <property type="entry name" value="DTB_synth_BioD"/>
</dbReference>
<dbReference type="HAMAP" id="MF_00336">
    <property type="entry name" value="BioD"/>
    <property type="match status" value="1"/>
</dbReference>
<gene>
    <name evidence="9" type="primary">bioD</name>
    <name evidence="10" type="ORF">SJ05684_b48620</name>
</gene>
<dbReference type="SUPFAM" id="SSF52540">
    <property type="entry name" value="P-loop containing nucleoside triphosphate hydrolases"/>
    <property type="match status" value="1"/>
</dbReference>
<feature type="binding site" evidence="9">
    <location>
        <position position="44"/>
    </location>
    <ligand>
        <name>ATP</name>
        <dbReference type="ChEBI" id="CHEBI:30616"/>
    </ligand>
</feature>
<keyword evidence="5 9" id="KW-0093">Biotin biosynthesis</keyword>
<feature type="binding site" evidence="9">
    <location>
        <position position="100"/>
    </location>
    <ligand>
        <name>Mg(2+)</name>
        <dbReference type="ChEBI" id="CHEBI:18420"/>
    </ligand>
</feature>
<dbReference type="Proteomes" id="UP000217211">
    <property type="component" value="Plasmid pSJ05684b"/>
</dbReference>
<dbReference type="PIRSF" id="PIRSF006755">
    <property type="entry name" value="DTB_synth"/>
    <property type="match status" value="1"/>
</dbReference>
<dbReference type="eggNOG" id="COG0132">
    <property type="taxonomic scope" value="Bacteria"/>
</dbReference>
<comment type="similarity">
    <text evidence="9">Belongs to the dethiobiotin synthetase family.</text>
</comment>
<evidence type="ECO:0000256" key="8">
    <source>
        <dbReference type="ARBA" id="ARBA00047386"/>
    </source>
</evidence>
<comment type="function">
    <text evidence="9">Catalyzes a mechanistically unusual reaction, the ATP-dependent insertion of CO2 between the N7 and N8 nitrogen atoms of 7,8-diaminopelargonic acid (DAPA, also called 7,8-diammoniononanoate) to form a ureido ring.</text>
</comment>
<organism evidence="10 11">
    <name type="scientific">Sinorhizobium sojae CCBAU 05684</name>
    <dbReference type="NCBI Taxonomy" id="716928"/>
    <lineage>
        <taxon>Bacteria</taxon>
        <taxon>Pseudomonadati</taxon>
        <taxon>Pseudomonadota</taxon>
        <taxon>Alphaproteobacteria</taxon>
        <taxon>Hyphomicrobiales</taxon>
        <taxon>Rhizobiaceae</taxon>
        <taxon>Sinorhizobium/Ensifer group</taxon>
        <taxon>Sinorhizobium</taxon>
    </lineage>
</organism>
<evidence type="ECO:0000256" key="1">
    <source>
        <dbReference type="ARBA" id="ARBA00022490"/>
    </source>
</evidence>
<dbReference type="GO" id="GO:0009102">
    <property type="term" value="P:biotin biosynthetic process"/>
    <property type="evidence" value="ECO:0007669"/>
    <property type="project" value="UniProtKB-UniRule"/>
</dbReference>
<feature type="binding site" evidence="9">
    <location>
        <position position="44"/>
    </location>
    <ligand>
        <name>Mg(2+)</name>
        <dbReference type="ChEBI" id="CHEBI:18420"/>
    </ligand>
</feature>
<feature type="binding site" evidence="9">
    <location>
        <begin position="184"/>
        <end position="186"/>
    </location>
    <ligand>
        <name>ATP</name>
        <dbReference type="ChEBI" id="CHEBI:30616"/>
    </ligand>
</feature>
<evidence type="ECO:0000313" key="10">
    <source>
        <dbReference type="EMBL" id="ASY65844.1"/>
    </source>
</evidence>
<evidence type="ECO:0000256" key="6">
    <source>
        <dbReference type="ARBA" id="ARBA00022840"/>
    </source>
</evidence>
<dbReference type="GO" id="GO:0005524">
    <property type="term" value="F:ATP binding"/>
    <property type="evidence" value="ECO:0007669"/>
    <property type="project" value="UniProtKB-UniRule"/>
</dbReference>
<evidence type="ECO:0000256" key="3">
    <source>
        <dbReference type="ARBA" id="ARBA00022723"/>
    </source>
</evidence>
<dbReference type="NCBIfam" id="TIGR00347">
    <property type="entry name" value="bioD"/>
    <property type="match status" value="1"/>
</dbReference>
<dbReference type="Pfam" id="PF13500">
    <property type="entry name" value="AAA_26"/>
    <property type="match status" value="1"/>
</dbReference>
<feature type="binding site" evidence="9">
    <location>
        <position position="37"/>
    </location>
    <ligand>
        <name>substrate</name>
    </ligand>
</feature>
<keyword evidence="11" id="KW-1185">Reference proteome</keyword>
<evidence type="ECO:0000313" key="11">
    <source>
        <dbReference type="Proteomes" id="UP000217211"/>
    </source>
</evidence>
<accession>A0A249PJI1</accession>
<dbReference type="Gene3D" id="3.40.50.300">
    <property type="entry name" value="P-loop containing nucleotide triphosphate hydrolases"/>
    <property type="match status" value="1"/>
</dbReference>
<dbReference type="AlphaFoldDB" id="A0A249PJI1"/>
<evidence type="ECO:0000256" key="7">
    <source>
        <dbReference type="ARBA" id="ARBA00022842"/>
    </source>
</evidence>
<keyword evidence="2 9" id="KW-0436">Ligase</keyword>
<protein>
    <recommendedName>
        <fullName evidence="9">ATP-dependent dethiobiotin synthetase BioD</fullName>
        <ecNumber evidence="9">6.3.3.3</ecNumber>
    </recommendedName>
    <alternativeName>
        <fullName evidence="9">DTB synthetase</fullName>
        <shortName evidence="9">DTBS</shortName>
    </alternativeName>
    <alternativeName>
        <fullName evidence="9">Dethiobiotin synthase</fullName>
    </alternativeName>
</protein>
<dbReference type="GO" id="GO:0005829">
    <property type="term" value="C:cytosol"/>
    <property type="evidence" value="ECO:0007669"/>
    <property type="project" value="TreeGrafter"/>
</dbReference>
<feature type="binding site" evidence="9">
    <location>
        <position position="17"/>
    </location>
    <ligand>
        <name>Mg(2+)</name>
        <dbReference type="ChEBI" id="CHEBI:18420"/>
    </ligand>
</feature>
<comment type="catalytic activity">
    <reaction evidence="8">
        <text>(7R,8S)-8-amino-7-(carboxyamino)nonanoate + ATP = (4R,5S)-dethiobiotin + ADP + phosphate + H(+)</text>
        <dbReference type="Rhea" id="RHEA:63684"/>
        <dbReference type="ChEBI" id="CHEBI:15378"/>
        <dbReference type="ChEBI" id="CHEBI:30616"/>
        <dbReference type="ChEBI" id="CHEBI:43474"/>
        <dbReference type="ChEBI" id="CHEBI:149470"/>
        <dbReference type="ChEBI" id="CHEBI:149473"/>
        <dbReference type="ChEBI" id="CHEBI:456216"/>
    </reaction>
</comment>
<comment type="caution">
    <text evidence="9">Lacks conserved residue(s) required for the propagation of feature annotation.</text>
</comment>
<dbReference type="PANTHER" id="PTHR43210">
    <property type="entry name" value="DETHIOBIOTIN SYNTHETASE"/>
    <property type="match status" value="1"/>
</dbReference>
<dbReference type="GO" id="GO:0000287">
    <property type="term" value="F:magnesium ion binding"/>
    <property type="evidence" value="ECO:0007669"/>
    <property type="project" value="UniProtKB-UniRule"/>
</dbReference>
<feature type="binding site" evidence="9">
    <location>
        <begin position="13"/>
        <end position="18"/>
    </location>
    <ligand>
        <name>ATP</name>
        <dbReference type="ChEBI" id="CHEBI:30616"/>
    </ligand>
</feature>
<keyword evidence="4 9" id="KW-0547">Nucleotide-binding</keyword>
<dbReference type="CDD" id="cd03109">
    <property type="entry name" value="DTBS"/>
    <property type="match status" value="1"/>
</dbReference>
<feature type="active site" evidence="9">
    <location>
        <position position="33"/>
    </location>
</feature>
<keyword evidence="1 9" id="KW-0963">Cytoplasm</keyword>
<name>A0A249PJI1_9HYPH</name>
<evidence type="ECO:0000256" key="5">
    <source>
        <dbReference type="ARBA" id="ARBA00022756"/>
    </source>
</evidence>
<dbReference type="PANTHER" id="PTHR43210:SF2">
    <property type="entry name" value="ATP-DEPENDENT DETHIOBIOTIN SYNTHETASE BIOD 2"/>
    <property type="match status" value="1"/>
</dbReference>
<keyword evidence="10" id="KW-0614">Plasmid</keyword>
<evidence type="ECO:0000256" key="2">
    <source>
        <dbReference type="ARBA" id="ARBA00022598"/>
    </source>
</evidence>
<dbReference type="OrthoDB" id="9802097at2"/>
<comment type="pathway">
    <text evidence="9">Cofactor biosynthesis; biotin biosynthesis; biotin from 7,8-diaminononanoate: step 1/2.</text>
</comment>
<evidence type="ECO:0000256" key="9">
    <source>
        <dbReference type="HAMAP-Rule" id="MF_00336"/>
    </source>
</evidence>
<comment type="subcellular location">
    <subcellularLocation>
        <location evidence="9">Cytoplasm</location>
    </subcellularLocation>
</comment>
<dbReference type="RefSeq" id="WP_034857076.1">
    <property type="nucleotide sequence ID" value="NZ_AJQT01000079.1"/>
</dbReference>
<dbReference type="STRING" id="716928.GCA_000261485_03879"/>
<dbReference type="InterPro" id="IPR027417">
    <property type="entry name" value="P-loop_NTPase"/>
</dbReference>
<dbReference type="EMBL" id="CP023068">
    <property type="protein sequence ID" value="ASY65844.1"/>
    <property type="molecule type" value="Genomic_DNA"/>
</dbReference>
<keyword evidence="6 9" id="KW-0067">ATP-binding</keyword>
<dbReference type="GO" id="GO:0004141">
    <property type="term" value="F:dethiobiotin synthase activity"/>
    <property type="evidence" value="ECO:0007669"/>
    <property type="project" value="UniProtKB-UniRule"/>
</dbReference>
<dbReference type="KEGG" id="esj:SJ05684_b48620"/>
<keyword evidence="7 9" id="KW-0460">Magnesium</keyword>
<geneLocation type="plasmid" evidence="11">
    <name>psj05684b</name>
</geneLocation>
<reference evidence="10 11" key="1">
    <citation type="submission" date="2017-08" db="EMBL/GenBank/DDBJ databases">
        <title>Multipartite genome sequences of Sinorhizobium species nodulating soybeans.</title>
        <authorList>
            <person name="Tian C.F."/>
        </authorList>
    </citation>
    <scope>NUCLEOTIDE SEQUENCE [LARGE SCALE GENOMIC DNA]</scope>
    <source>
        <strain evidence="10 11">CCBAU 05684</strain>
        <plasmid evidence="11">psj05684b</plasmid>
    </source>
</reference>
<dbReference type="UniPathway" id="UPA00078">
    <property type="reaction ID" value="UER00161"/>
</dbReference>
<sequence>MTLTFVVTGTDTGIGKTVFAAALTDAISGFYWKPVQSGLDGETDSDSVRRLGRIAPGRILPETYRLATPASPHLAARLDGVAIRPERLSPPAIDAPLVIEGAGGLMVPLTERLLFAEIFERWQLPLILCARTGLGTINHTLLSLEALRRRSIPVFGVAFIGDRQADTEAIIAEIGQVRVLGRLPWLDPLTADSLRLAFRDNFDINQFREVST</sequence>
<comment type="catalytic activity">
    <reaction evidence="9">
        <text>(7R,8S)-7,8-diammoniononanoate + CO2 + ATP = (4R,5S)-dethiobiotin + ADP + phosphate + 3 H(+)</text>
        <dbReference type="Rhea" id="RHEA:15805"/>
        <dbReference type="ChEBI" id="CHEBI:15378"/>
        <dbReference type="ChEBI" id="CHEBI:16526"/>
        <dbReference type="ChEBI" id="CHEBI:30616"/>
        <dbReference type="ChEBI" id="CHEBI:43474"/>
        <dbReference type="ChEBI" id="CHEBI:149469"/>
        <dbReference type="ChEBI" id="CHEBI:149473"/>
        <dbReference type="ChEBI" id="CHEBI:456216"/>
        <dbReference type="EC" id="6.3.3.3"/>
    </reaction>
</comment>
<proteinExistence type="inferred from homology"/>